<keyword evidence="6" id="KW-1133">Transmembrane helix</keyword>
<gene>
    <name evidence="9" type="ORF">KG104_05765</name>
</gene>
<reference evidence="9" key="1">
    <citation type="submission" date="2021-06" db="EMBL/GenBank/DDBJ databases">
        <title>Novel species in genus Arthrobacter.</title>
        <authorList>
            <person name="Zhang G."/>
        </authorList>
    </citation>
    <scope>NUCLEOTIDE SEQUENCE</scope>
    <source>
        <strain evidence="9">Zg-ZUI122</strain>
    </source>
</reference>
<sequence>MSDQPHVNVRRRRRGSPPQPSRMRIWAGILLALLLVGAPLSAPANAAVDPEPPRGEAPTSDAGTDIVITSLGEGRRNISGALPPLGDTWPIDAYPTTRPAGYEPETVGFAGVINTQEVGGTTTAQMYCIDLRTSTRVGIGYENGTWDESNVPNIGYVNRILNTYYPSTNLPTGVNNNDKAAAVQAAIWFFTDGYVVDRGGNNLYSTVASIVNATIAAGPLEEPDAPDISITPATAEAAVTGVAGPYTVTSEADQITVTVDDGFGLFADAAGTVPLTNPVASGTQVWVRSEDGGTGPAAISARAVVTVPTGSVYLYDGATSGVDTAQKLILADTRELSSAASATATFFEVGALTVTKSIEGPAAGSQGAVVISIDCGPGYQFTFNIDAGTTGTPSETFIDIPAGTACTITEPTNGTNESVQVSTTIVPTAVTIPSGSTATATVTDTYTFTPGTLVVTKTNTGEADGAQGEVIISVVCTLDGATVLDTTVTIPAGTLTPEAAEFPNLAAGTSCTVTETATGETTSVSVEVAGEGTVTIPAAGSVTAALTNTYTFTPGTLAVRKDIAGTGAGRQGTVTLQVTCSSGLNQTITIPAGTIETTTEEFPGLPAGTTCTVTETADGATTEVSVTTVVDPAGGAVTVPAGDGVEVTFTDTYTVNPGALVVNKAIAGVAAGQQGDVTLQVTCTLESAVVAEETFTVTAGTTGTVPAGTLTGIPEGASCAVTEPVTGETTEIGVVVDLPDSVTITAGATATATVTDTYSENPGTLIVTKVITGEAAGNQDAVEIDVLCTLGGETVFEETSQIPAGETGEVGAQFLNIPSGASCAITEPVTGATEVVQVSSEIPTPVTITPGGTESATVTNTYTFAPGTLTVTKSITGEAASEQGEVVLQVQCGPDGSVLDETVTIPAGSTGDVPTTFEDLPAGTECTVTEPTSGATETVLVSTELPDPVTIPAAGGSEATVTNTYTFAPGTLTVTKSITGEAAGEQGEVVLQVLCGPDGSVLSETVTIPAGSTGDVPTTFEDLPAGTECTVTEPTSGATETVLVSTELPDPVTIPAGDGAEATVTNTYTFAPGTLTVTKSITGEAAGEQGEVILQVLCGPDGSVLDTTVTIPAGSTGDVPTTFEDLPAGTECTVTEPTSGATETVLVSTELPDPVTIPAADGAEATVTNTYTFAPGTLTVTKSIAGEAAGEQGEVVLQVLCGPDGSVLSETVTIPAGSTGDVPTTFEDLPAGTECTVTEPTSGATETVLVSTELPDPVTIPAADGAEATVTNTYTFAPGTLTVTKSIAGEAAGEQGEVVLQVLCGPDGSVLSETVTIPEGSTGDVPTTFEDLPAGTECTVTEPTSGASETVLVSTELPDPVTIPAGDGTEATVTNTYTFAPGTLTVSKTITGEAAGQQGEIVLQVRCGPDGSVLATTVTIPAGSTDPDSTTFEDLPTGTECTVTEPTSGATETVLVSTELPDPVTIPAGGGSEAAVTNTYTFAPGTLTVTKSIAGDAAGQQGEVVLQVLCGPDGSVLSETVTIPAGTTGDVPTTFEDLPAGTECTVTEPTSGASETVLVSTVLPEPVTVVGAQTVAATVTNTYTLAPGTLTVTKVITGDASGAQGEVVLRVMCGPDGTVLDETVTIPAGTTGAVSTGFEDLPTGTECTVTEPVSGATSTVNVAADLPDPVMIPAGGGAEATVTNTYSSVVAPTPKPTPAPVKPARPDLPSTGANGTVGFLAAGAGLLLAGGIAMAASRRRANSAEDDSSHQQ</sequence>
<keyword evidence="1" id="KW-0134">Cell wall</keyword>
<dbReference type="PROSITE" id="PS50847">
    <property type="entry name" value="GRAM_POS_ANCHORING"/>
    <property type="match status" value="1"/>
</dbReference>
<name>A0A975S7K1_9MICC</name>
<evidence type="ECO:0000256" key="3">
    <source>
        <dbReference type="ARBA" id="ARBA00022729"/>
    </source>
</evidence>
<evidence type="ECO:0000256" key="4">
    <source>
        <dbReference type="ARBA" id="ARBA00023088"/>
    </source>
</evidence>
<accession>A0A975S7K1</accession>
<evidence type="ECO:0000256" key="7">
    <source>
        <dbReference type="SAM" id="SignalP"/>
    </source>
</evidence>
<keyword evidence="10" id="KW-1185">Reference proteome</keyword>
<dbReference type="Proteomes" id="UP000680588">
    <property type="component" value="Chromosome"/>
</dbReference>
<evidence type="ECO:0000259" key="8">
    <source>
        <dbReference type="PROSITE" id="PS50847"/>
    </source>
</evidence>
<evidence type="ECO:0000313" key="9">
    <source>
        <dbReference type="EMBL" id="QWQ37264.1"/>
    </source>
</evidence>
<dbReference type="InterPro" id="IPR019931">
    <property type="entry name" value="LPXTG_anchor"/>
</dbReference>
<keyword evidence="4" id="KW-0572">Peptidoglycan-anchor</keyword>
<dbReference type="Pfam" id="PF00746">
    <property type="entry name" value="Gram_pos_anchor"/>
    <property type="match status" value="1"/>
</dbReference>
<feature type="region of interest" description="Disordered" evidence="5">
    <location>
        <begin position="1"/>
        <end position="21"/>
    </location>
</feature>
<protein>
    <submittedName>
        <fullName evidence="9">Thioester domain-containing protein</fullName>
    </submittedName>
</protein>
<dbReference type="InterPro" id="IPR013552">
    <property type="entry name" value="Thioester_dom"/>
</dbReference>
<feature type="signal peptide" evidence="7">
    <location>
        <begin position="1"/>
        <end position="46"/>
    </location>
</feature>
<evidence type="ECO:0000256" key="1">
    <source>
        <dbReference type="ARBA" id="ARBA00022512"/>
    </source>
</evidence>
<feature type="transmembrane region" description="Helical" evidence="6">
    <location>
        <begin position="1717"/>
        <end position="1736"/>
    </location>
</feature>
<keyword evidence="3 7" id="KW-0732">Signal</keyword>
<proteinExistence type="predicted"/>
<evidence type="ECO:0000256" key="6">
    <source>
        <dbReference type="SAM" id="Phobius"/>
    </source>
</evidence>
<keyword evidence="6" id="KW-0472">Membrane</keyword>
<dbReference type="NCBIfam" id="TIGR01167">
    <property type="entry name" value="LPXTG_anchor"/>
    <property type="match status" value="1"/>
</dbReference>
<evidence type="ECO:0000256" key="2">
    <source>
        <dbReference type="ARBA" id="ARBA00022525"/>
    </source>
</evidence>
<dbReference type="EMBL" id="CP076456">
    <property type="protein sequence ID" value="QWQ37264.1"/>
    <property type="molecule type" value="Genomic_DNA"/>
</dbReference>
<organism evidence="9 10">
    <name type="scientific">Arthrobacter sunyaminii</name>
    <dbReference type="NCBI Taxonomy" id="2816859"/>
    <lineage>
        <taxon>Bacteria</taxon>
        <taxon>Bacillati</taxon>
        <taxon>Actinomycetota</taxon>
        <taxon>Actinomycetes</taxon>
        <taxon>Micrococcales</taxon>
        <taxon>Micrococcaceae</taxon>
        <taxon>Arthrobacter</taxon>
    </lineage>
</organism>
<keyword evidence="2" id="KW-0964">Secreted</keyword>
<dbReference type="Pfam" id="PF19407">
    <property type="entry name" value="DUF5979"/>
    <property type="match status" value="13"/>
</dbReference>
<feature type="domain" description="Gram-positive cocci surface proteins LPxTG" evidence="8">
    <location>
        <begin position="1708"/>
        <end position="1746"/>
    </location>
</feature>
<dbReference type="InterPro" id="IPR046022">
    <property type="entry name" value="DUF5979"/>
</dbReference>
<keyword evidence="6" id="KW-0812">Transmembrane</keyword>
<dbReference type="Pfam" id="PF08341">
    <property type="entry name" value="TED"/>
    <property type="match status" value="1"/>
</dbReference>
<dbReference type="KEGG" id="asun:KG104_05765"/>
<evidence type="ECO:0000313" key="10">
    <source>
        <dbReference type="Proteomes" id="UP000680588"/>
    </source>
</evidence>
<evidence type="ECO:0000256" key="5">
    <source>
        <dbReference type="SAM" id="MobiDB-lite"/>
    </source>
</evidence>
<feature type="chain" id="PRO_5036764973" evidence="7">
    <location>
        <begin position="47"/>
        <end position="1752"/>
    </location>
</feature>
<dbReference type="RefSeq" id="WP_207347537.1">
    <property type="nucleotide sequence ID" value="NZ_CP076456.1"/>
</dbReference>